<reference evidence="6" key="1">
    <citation type="submission" date="2020-04" db="EMBL/GenBank/DDBJ databases">
        <authorList>
            <person name="Alioto T."/>
            <person name="Alioto T."/>
            <person name="Gomez Garrido J."/>
        </authorList>
    </citation>
    <scope>NUCLEOTIDE SEQUENCE</scope>
    <source>
        <strain evidence="6">A484AB</strain>
    </source>
</reference>
<dbReference type="InterPro" id="IPR017978">
    <property type="entry name" value="GPCR_3_C"/>
</dbReference>
<dbReference type="EMBL" id="CACRXK020028517">
    <property type="protein sequence ID" value="CAB4041565.1"/>
    <property type="molecule type" value="Genomic_DNA"/>
</dbReference>
<gene>
    <name evidence="6" type="ORF">PACLA_8A085827</name>
</gene>
<evidence type="ECO:0000256" key="2">
    <source>
        <dbReference type="ARBA" id="ARBA00022692"/>
    </source>
</evidence>
<dbReference type="OrthoDB" id="5984008at2759"/>
<evidence type="ECO:0000313" key="6">
    <source>
        <dbReference type="EMBL" id="CAB4041565.1"/>
    </source>
</evidence>
<keyword evidence="6" id="KW-0675">Receptor</keyword>
<proteinExistence type="predicted"/>
<dbReference type="PROSITE" id="PS50259">
    <property type="entry name" value="G_PROTEIN_RECEP_F3_4"/>
    <property type="match status" value="1"/>
</dbReference>
<evidence type="ECO:0000313" key="7">
    <source>
        <dbReference type="Proteomes" id="UP001152795"/>
    </source>
</evidence>
<dbReference type="AlphaFoldDB" id="A0A7D9M4T2"/>
<dbReference type="Pfam" id="PF00003">
    <property type="entry name" value="7tm_3"/>
    <property type="match status" value="1"/>
</dbReference>
<keyword evidence="3" id="KW-1133">Transmembrane helix</keyword>
<dbReference type="InterPro" id="IPR050726">
    <property type="entry name" value="mGluR"/>
</dbReference>
<keyword evidence="5" id="KW-0325">Glycoprotein</keyword>
<dbReference type="GO" id="GO:0004930">
    <property type="term" value="F:G protein-coupled receptor activity"/>
    <property type="evidence" value="ECO:0007669"/>
    <property type="project" value="InterPro"/>
</dbReference>
<keyword evidence="7" id="KW-1185">Reference proteome</keyword>
<dbReference type="Proteomes" id="UP001152795">
    <property type="component" value="Unassembled WGS sequence"/>
</dbReference>
<dbReference type="PRINTS" id="PR00248">
    <property type="entry name" value="GPCRMGR"/>
</dbReference>
<dbReference type="GO" id="GO:0016020">
    <property type="term" value="C:membrane"/>
    <property type="evidence" value="ECO:0007669"/>
    <property type="project" value="UniProtKB-SubCell"/>
</dbReference>
<dbReference type="InterPro" id="IPR000337">
    <property type="entry name" value="GPCR_3"/>
</dbReference>
<organism evidence="6 7">
    <name type="scientific">Paramuricea clavata</name>
    <name type="common">Red gorgonian</name>
    <name type="synonym">Violescent sea-whip</name>
    <dbReference type="NCBI Taxonomy" id="317549"/>
    <lineage>
        <taxon>Eukaryota</taxon>
        <taxon>Metazoa</taxon>
        <taxon>Cnidaria</taxon>
        <taxon>Anthozoa</taxon>
        <taxon>Octocorallia</taxon>
        <taxon>Malacalcyonacea</taxon>
        <taxon>Plexauridae</taxon>
        <taxon>Paramuricea</taxon>
    </lineage>
</organism>
<keyword evidence="4" id="KW-0472">Membrane</keyword>
<evidence type="ECO:0000256" key="4">
    <source>
        <dbReference type="ARBA" id="ARBA00023136"/>
    </source>
</evidence>
<keyword evidence="2" id="KW-0812">Transmembrane</keyword>
<protein>
    <submittedName>
        <fullName evidence="6">Extracellular calcium-sensing receptor-like</fullName>
    </submittedName>
</protein>
<name>A0A7D9M4T2_PARCT</name>
<accession>A0A7D9M4T2</accession>
<evidence type="ECO:0000256" key="3">
    <source>
        <dbReference type="ARBA" id="ARBA00022989"/>
    </source>
</evidence>
<sequence>MVIVMVALEVILIALFLDRWPIQVNTVVEDAFVPIDCGASAKDLHTAVLLYNWFLALICTVMAFRARSLPANFKEARLISFAMFTFSVIWLSFLIVFSGSIISHFSTYLCVAILATALDFVVCMFAPKIFVILFRPELNEVRLVRADIYRYAVKQTKARIRIHQMRSQRTELMRTQLEGSLPRSQPAHIFQESKF</sequence>
<evidence type="ECO:0000256" key="1">
    <source>
        <dbReference type="ARBA" id="ARBA00004141"/>
    </source>
</evidence>
<dbReference type="PANTHER" id="PTHR24060">
    <property type="entry name" value="METABOTROPIC GLUTAMATE RECEPTOR"/>
    <property type="match status" value="1"/>
</dbReference>
<comment type="caution">
    <text evidence="6">The sequence shown here is derived from an EMBL/GenBank/DDBJ whole genome shotgun (WGS) entry which is preliminary data.</text>
</comment>
<evidence type="ECO:0000256" key="5">
    <source>
        <dbReference type="ARBA" id="ARBA00023180"/>
    </source>
</evidence>
<feature type="non-terminal residue" evidence="6">
    <location>
        <position position="195"/>
    </location>
</feature>
<comment type="subcellular location">
    <subcellularLocation>
        <location evidence="1">Membrane</location>
        <topology evidence="1">Multi-pass membrane protein</topology>
    </subcellularLocation>
</comment>